<dbReference type="GO" id="GO:0004777">
    <property type="term" value="F:succinate-semialdehyde dehydrogenase (NAD+) activity"/>
    <property type="evidence" value="ECO:0007669"/>
    <property type="project" value="TreeGrafter"/>
</dbReference>
<dbReference type="SUPFAM" id="SSF53720">
    <property type="entry name" value="ALDH-like"/>
    <property type="match status" value="1"/>
</dbReference>
<name>A0A2S6ND57_9HYPH</name>
<keyword evidence="7" id="KW-1185">Reference proteome</keyword>
<dbReference type="InterPro" id="IPR016161">
    <property type="entry name" value="Ald_DH/histidinol_DH"/>
</dbReference>
<evidence type="ECO:0000256" key="1">
    <source>
        <dbReference type="ARBA" id="ARBA00009986"/>
    </source>
</evidence>
<evidence type="ECO:0000313" key="6">
    <source>
        <dbReference type="EMBL" id="PPQ32565.1"/>
    </source>
</evidence>
<dbReference type="InterPro" id="IPR016162">
    <property type="entry name" value="Ald_DH_N"/>
</dbReference>
<feature type="domain" description="Aldehyde dehydrogenase" evidence="5">
    <location>
        <begin position="27"/>
        <end position="483"/>
    </location>
</feature>
<protein>
    <submittedName>
        <fullName evidence="6">Succinate-semialdehyde dehydrogenase (NADP(+))</fullName>
        <ecNumber evidence="6">1.2.1.16</ecNumber>
    </submittedName>
</protein>
<dbReference type="PROSITE" id="PS00687">
    <property type="entry name" value="ALDEHYDE_DEHYDR_GLU"/>
    <property type="match status" value="1"/>
</dbReference>
<comment type="similarity">
    <text evidence="1 4">Belongs to the aldehyde dehydrogenase family.</text>
</comment>
<comment type="caution">
    <text evidence="6">The sequence shown here is derived from an EMBL/GenBank/DDBJ whole genome shotgun (WGS) entry which is preliminary data.</text>
</comment>
<gene>
    <name evidence="6" type="primary">gabD</name>
    <name evidence="6" type="ORF">CCR94_05135</name>
</gene>
<dbReference type="CDD" id="cd07103">
    <property type="entry name" value="ALDH_F5_SSADH_GabD"/>
    <property type="match status" value="1"/>
</dbReference>
<dbReference type="InterPro" id="IPR016160">
    <property type="entry name" value="Ald_DH_CS_CYS"/>
</dbReference>
<dbReference type="InterPro" id="IPR029510">
    <property type="entry name" value="Ald_DH_CS_GLU"/>
</dbReference>
<dbReference type="Gene3D" id="3.40.309.10">
    <property type="entry name" value="Aldehyde Dehydrogenase, Chain A, domain 2"/>
    <property type="match status" value="1"/>
</dbReference>
<proteinExistence type="inferred from homology"/>
<reference evidence="6 7" key="1">
    <citation type="journal article" date="2018" name="Arch. Microbiol.">
        <title>New insights into the metabolic potential of the phototrophic purple bacterium Rhodopila globiformis DSM 161(T) from its draft genome sequence and evidence for a vanadium-dependent nitrogenase.</title>
        <authorList>
            <person name="Imhoff J.F."/>
            <person name="Rahn T."/>
            <person name="Kunzel S."/>
            <person name="Neulinger S.C."/>
        </authorList>
    </citation>
    <scope>NUCLEOTIDE SEQUENCE [LARGE SCALE GENOMIC DNA]</scope>
    <source>
        <strain evidence="6 7">DSM 16996</strain>
    </source>
</reference>
<dbReference type="Proteomes" id="UP000239089">
    <property type="component" value="Unassembled WGS sequence"/>
</dbReference>
<dbReference type="EMBL" id="NHSJ01000038">
    <property type="protein sequence ID" value="PPQ32565.1"/>
    <property type="molecule type" value="Genomic_DNA"/>
</dbReference>
<evidence type="ECO:0000256" key="3">
    <source>
        <dbReference type="PROSITE-ProRule" id="PRU10007"/>
    </source>
</evidence>
<sequence length="489" mass="51972">MNQPITPPLALRDQSLLRESAYVAGAWTQGEARFAVKNPATGALIGHVPLLGAAETRHAIESAAAAFADWRKRSGRERGALLLRWRDLILENTEDLAWIMTTEQGKPLAEARGEVGYAASFLEWFAEEAKRVYGETVPSPLSDRRLIVSREPIGVCAAITPWNFPLAMITRKAGPALAVGCPMIVKPAEATPFSALALAVLAERAGIPGGVFQVVTGDPRAIGGELTSNPTVRKLSFTGSTQTGKLLYAQCAPTVKKLSLELGGNAPYIVFDDADLDAAVTGAIASKFRNSGQTCVCANRFYVQDKIYDAFAEKFAQAVNKLVVGEGFAPGVTQGPLINAAAIARVTAHVADAVEKGGRILTGGAPHPAGANFFAPTVIADAKADMRVAKEEIFGPVAPVFRFSDEAEVIRLANDTEYGLAAYFFARDLARVWRVAEALEYGMVAINTGAFSNEVAPFGGVKQSGFGREGSRLGVDEYLVVKMLAMAGL</sequence>
<feature type="active site" evidence="3">
    <location>
        <position position="261"/>
    </location>
</feature>
<dbReference type="Gene3D" id="3.40.605.10">
    <property type="entry name" value="Aldehyde Dehydrogenase, Chain A, domain 1"/>
    <property type="match status" value="1"/>
</dbReference>
<dbReference type="InterPro" id="IPR015590">
    <property type="entry name" value="Aldehyde_DH_dom"/>
</dbReference>
<dbReference type="FunFam" id="3.40.309.10:FF:000004">
    <property type="entry name" value="Succinate-semialdehyde dehydrogenase I"/>
    <property type="match status" value="1"/>
</dbReference>
<dbReference type="AlphaFoldDB" id="A0A2S6ND57"/>
<evidence type="ECO:0000256" key="2">
    <source>
        <dbReference type="ARBA" id="ARBA00023002"/>
    </source>
</evidence>
<evidence type="ECO:0000313" key="7">
    <source>
        <dbReference type="Proteomes" id="UP000239089"/>
    </source>
</evidence>
<dbReference type="GO" id="GO:0005829">
    <property type="term" value="C:cytosol"/>
    <property type="evidence" value="ECO:0007669"/>
    <property type="project" value="TreeGrafter"/>
</dbReference>
<dbReference type="InterPro" id="IPR010102">
    <property type="entry name" value="Succ_semiAld_DH"/>
</dbReference>
<dbReference type="GO" id="GO:0009450">
    <property type="term" value="P:gamma-aminobutyric acid catabolic process"/>
    <property type="evidence" value="ECO:0007669"/>
    <property type="project" value="InterPro"/>
</dbReference>
<dbReference type="InterPro" id="IPR050740">
    <property type="entry name" value="Aldehyde_DH_Superfamily"/>
</dbReference>
<dbReference type="EC" id="1.2.1.16" evidence="6"/>
<dbReference type="PANTHER" id="PTHR43353">
    <property type="entry name" value="SUCCINATE-SEMIALDEHYDE DEHYDROGENASE, MITOCHONDRIAL"/>
    <property type="match status" value="1"/>
</dbReference>
<dbReference type="InterPro" id="IPR016163">
    <property type="entry name" value="Ald_DH_C"/>
</dbReference>
<keyword evidence="2 4" id="KW-0560">Oxidoreductase</keyword>
<dbReference type="Pfam" id="PF00171">
    <property type="entry name" value="Aldedh"/>
    <property type="match status" value="1"/>
</dbReference>
<evidence type="ECO:0000259" key="5">
    <source>
        <dbReference type="Pfam" id="PF00171"/>
    </source>
</evidence>
<dbReference type="FunFam" id="3.40.605.10:FF:000005">
    <property type="entry name" value="Succinate-semialdehyde dehydrogenase I"/>
    <property type="match status" value="1"/>
</dbReference>
<dbReference type="OrthoDB" id="9812625at2"/>
<accession>A0A2S6ND57</accession>
<organism evidence="6 7">
    <name type="scientific">Rhodoblastus sphagnicola</name>
    <dbReference type="NCBI Taxonomy" id="333368"/>
    <lineage>
        <taxon>Bacteria</taxon>
        <taxon>Pseudomonadati</taxon>
        <taxon>Pseudomonadota</taxon>
        <taxon>Alphaproteobacteria</taxon>
        <taxon>Hyphomicrobiales</taxon>
        <taxon>Rhodoblastaceae</taxon>
        <taxon>Rhodoblastus</taxon>
    </lineage>
</organism>
<dbReference type="PANTHER" id="PTHR43353:SF5">
    <property type="entry name" value="SUCCINATE-SEMIALDEHYDE DEHYDROGENASE, MITOCHONDRIAL"/>
    <property type="match status" value="1"/>
</dbReference>
<evidence type="ECO:0000256" key="4">
    <source>
        <dbReference type="RuleBase" id="RU003345"/>
    </source>
</evidence>
<dbReference type="RefSeq" id="WP_104506800.1">
    <property type="nucleotide sequence ID" value="NZ_JACIGC010000005.1"/>
</dbReference>
<dbReference type="NCBIfam" id="TIGR01780">
    <property type="entry name" value="SSADH"/>
    <property type="match status" value="1"/>
</dbReference>
<dbReference type="PROSITE" id="PS00070">
    <property type="entry name" value="ALDEHYDE_DEHYDR_CYS"/>
    <property type="match status" value="1"/>
</dbReference>